<dbReference type="AlphaFoldDB" id="A0A1H1DUZ6"/>
<feature type="transmembrane region" description="Helical" evidence="1">
    <location>
        <begin position="20"/>
        <end position="42"/>
    </location>
</feature>
<dbReference type="Proteomes" id="UP000199301">
    <property type="component" value="Unassembled WGS sequence"/>
</dbReference>
<keyword evidence="1" id="KW-1133">Transmembrane helix</keyword>
<reference evidence="3" key="1">
    <citation type="submission" date="2016-10" db="EMBL/GenBank/DDBJ databases">
        <authorList>
            <person name="Varghese N."/>
            <person name="Submissions S."/>
        </authorList>
    </citation>
    <scope>NUCLEOTIDE SEQUENCE [LARGE SCALE GENOMIC DNA]</scope>
    <source>
        <strain evidence="3">DSM 45459</strain>
    </source>
</reference>
<dbReference type="STRING" id="995062.SAMN04489718_2243"/>
<protein>
    <submittedName>
        <fullName evidence="2">Uncharacterized protein</fullName>
    </submittedName>
</protein>
<accession>A0A1H1DUZ6</accession>
<organism evidence="2 3">
    <name type="scientific">Actinopolyspora saharensis</name>
    <dbReference type="NCBI Taxonomy" id="995062"/>
    <lineage>
        <taxon>Bacteria</taxon>
        <taxon>Bacillati</taxon>
        <taxon>Actinomycetota</taxon>
        <taxon>Actinomycetes</taxon>
        <taxon>Actinopolysporales</taxon>
        <taxon>Actinopolysporaceae</taxon>
        <taxon>Actinopolyspora</taxon>
    </lineage>
</organism>
<evidence type="ECO:0000313" key="2">
    <source>
        <dbReference type="EMBL" id="SDQ80160.1"/>
    </source>
</evidence>
<proteinExistence type="predicted"/>
<keyword evidence="1" id="KW-0472">Membrane</keyword>
<gene>
    <name evidence="2" type="ORF">SAMN04489718_2243</name>
</gene>
<name>A0A1H1DUZ6_9ACTN</name>
<dbReference type="RefSeq" id="WP_092523630.1">
    <property type="nucleotide sequence ID" value="NZ_FNKO01000002.1"/>
</dbReference>
<dbReference type="OrthoDB" id="5196985at2"/>
<dbReference type="EMBL" id="FNKO01000002">
    <property type="protein sequence ID" value="SDQ80160.1"/>
    <property type="molecule type" value="Genomic_DNA"/>
</dbReference>
<evidence type="ECO:0000313" key="3">
    <source>
        <dbReference type="Proteomes" id="UP000199301"/>
    </source>
</evidence>
<sequence>MSEENGSGTQQGQRAGAFDIRLVIAALFVLYGAICTLMGLLGTSEEEISQAAGININLWSGLGMLVFAGAFALWARLRPIVLPADSETSGS</sequence>
<keyword evidence="3" id="KW-1185">Reference proteome</keyword>
<feature type="transmembrane region" description="Helical" evidence="1">
    <location>
        <begin position="54"/>
        <end position="75"/>
    </location>
</feature>
<keyword evidence="1" id="KW-0812">Transmembrane</keyword>
<evidence type="ECO:0000256" key="1">
    <source>
        <dbReference type="SAM" id="Phobius"/>
    </source>
</evidence>